<dbReference type="EMBL" id="JBHTAJ010000047">
    <property type="protein sequence ID" value="MFC7182485.1"/>
    <property type="molecule type" value="Genomic_DNA"/>
</dbReference>
<dbReference type="Proteomes" id="UP001596435">
    <property type="component" value="Unassembled WGS sequence"/>
</dbReference>
<organism evidence="1 2">
    <name type="scientific">Kitasatospora paranensis</name>
    <dbReference type="NCBI Taxonomy" id="258053"/>
    <lineage>
        <taxon>Bacteria</taxon>
        <taxon>Bacillati</taxon>
        <taxon>Actinomycetota</taxon>
        <taxon>Actinomycetes</taxon>
        <taxon>Kitasatosporales</taxon>
        <taxon>Streptomycetaceae</taxon>
        <taxon>Kitasatospora</taxon>
    </lineage>
</organism>
<name>A0ABW2G3L9_9ACTN</name>
<reference evidence="2" key="1">
    <citation type="journal article" date="2019" name="Int. J. Syst. Evol. Microbiol.">
        <title>The Global Catalogue of Microorganisms (GCM) 10K type strain sequencing project: providing services to taxonomists for standard genome sequencing and annotation.</title>
        <authorList>
            <consortium name="The Broad Institute Genomics Platform"/>
            <consortium name="The Broad Institute Genome Sequencing Center for Infectious Disease"/>
            <person name="Wu L."/>
            <person name="Ma J."/>
        </authorList>
    </citation>
    <scope>NUCLEOTIDE SEQUENCE [LARGE SCALE GENOMIC DNA]</scope>
    <source>
        <strain evidence="2">CGMCC 1.12859</strain>
    </source>
</reference>
<accession>A0ABW2G3L9</accession>
<proteinExistence type="predicted"/>
<evidence type="ECO:0000313" key="2">
    <source>
        <dbReference type="Proteomes" id="UP001596435"/>
    </source>
</evidence>
<sequence length="222" mass="23800">MDASMHGTALIDQVVERVRRDGWDTTDAPDLDTPVPLPPDVLTSLALPDGRPLPPSLRRWLAFDAGWLAELGWYADPARPDLRGGSLSAVVAGMFGFGSAERAWTESFAAFETLLPGPCLPLFGGRDSRRFLYLGGEPDSHGEYPVLVADMDDIPYVGVEYPGLDVYLAAAAGLDFGLDAWDGPAEHSAYAGRMQEHAELTGLGADGLEIHELYGAEGAEDL</sequence>
<dbReference type="RefSeq" id="WP_345704681.1">
    <property type="nucleotide sequence ID" value="NZ_BAABKV010000001.1"/>
</dbReference>
<evidence type="ECO:0008006" key="3">
    <source>
        <dbReference type="Google" id="ProtNLM"/>
    </source>
</evidence>
<keyword evidence="2" id="KW-1185">Reference proteome</keyword>
<protein>
    <recommendedName>
        <fullName evidence="3">Knr4/Smi1-like domain-containing protein</fullName>
    </recommendedName>
</protein>
<comment type="caution">
    <text evidence="1">The sequence shown here is derived from an EMBL/GenBank/DDBJ whole genome shotgun (WGS) entry which is preliminary data.</text>
</comment>
<gene>
    <name evidence="1" type="ORF">ACFQMG_23320</name>
</gene>
<evidence type="ECO:0000313" key="1">
    <source>
        <dbReference type="EMBL" id="MFC7182485.1"/>
    </source>
</evidence>